<proteinExistence type="predicted"/>
<evidence type="ECO:0000313" key="2">
    <source>
        <dbReference type="Proteomes" id="UP000603434"/>
    </source>
</evidence>
<gene>
    <name evidence="1" type="ORF">H8E23_04655</name>
</gene>
<sequence length="170" mass="19287">MSTNVEQFSVFTAAVLDKLYDHFPELVTLQQADFLEDVNVAHWFAEMDKALEQIPKAPGSFARAEAAAGQAETVTQRFRDHAQRKEILRGTINFLIAEGLVRCEEPFSEEMVFRGCQLTSKGFTHLHKEFKDKRLSDETSTVIRWIKERFTSSSSVEGALIVDLITKFLG</sequence>
<dbReference type="AlphaFoldDB" id="A0A8J6TLH7"/>
<dbReference type="Proteomes" id="UP000603434">
    <property type="component" value="Unassembled WGS sequence"/>
</dbReference>
<organism evidence="1 2">
    <name type="scientific">Candidatus Desulfatibia profunda</name>
    <dbReference type="NCBI Taxonomy" id="2841695"/>
    <lineage>
        <taxon>Bacteria</taxon>
        <taxon>Pseudomonadati</taxon>
        <taxon>Thermodesulfobacteriota</taxon>
        <taxon>Desulfobacteria</taxon>
        <taxon>Desulfobacterales</taxon>
        <taxon>Desulfobacterales incertae sedis</taxon>
        <taxon>Candidatus Desulfatibia</taxon>
    </lineage>
</organism>
<comment type="caution">
    <text evidence="1">The sequence shown here is derived from an EMBL/GenBank/DDBJ whole genome shotgun (WGS) entry which is preliminary data.</text>
</comment>
<evidence type="ECO:0000313" key="1">
    <source>
        <dbReference type="EMBL" id="MBC8360668.1"/>
    </source>
</evidence>
<dbReference type="EMBL" id="JACNJH010000100">
    <property type="protein sequence ID" value="MBC8360668.1"/>
    <property type="molecule type" value="Genomic_DNA"/>
</dbReference>
<accession>A0A8J6TLH7</accession>
<name>A0A8J6TLH7_9BACT</name>
<reference evidence="1 2" key="1">
    <citation type="submission" date="2020-08" db="EMBL/GenBank/DDBJ databases">
        <title>Bridging the membrane lipid divide: bacteria of the FCB group superphylum have the potential to synthesize archaeal ether lipids.</title>
        <authorList>
            <person name="Villanueva L."/>
            <person name="Von Meijenfeldt F.A.B."/>
            <person name="Westbye A.B."/>
            <person name="Yadav S."/>
            <person name="Hopmans E.C."/>
            <person name="Dutilh B.E."/>
            <person name="Sinninghe Damste J.S."/>
        </authorList>
    </citation>
    <scope>NUCLEOTIDE SEQUENCE [LARGE SCALE GENOMIC DNA]</scope>
    <source>
        <strain evidence="1">NIOZ-UU30</strain>
    </source>
</reference>
<protein>
    <submittedName>
        <fullName evidence="1">Uncharacterized protein</fullName>
    </submittedName>
</protein>